<dbReference type="Pfam" id="PF01168">
    <property type="entry name" value="Ala_racemase_N"/>
    <property type="match status" value="1"/>
</dbReference>
<comment type="cofactor">
    <cofactor evidence="2 5 6">
        <name>pyridoxal 5'-phosphate</name>
        <dbReference type="ChEBI" id="CHEBI:597326"/>
    </cofactor>
</comment>
<evidence type="ECO:0000313" key="10">
    <source>
        <dbReference type="Proteomes" id="UP000310016"/>
    </source>
</evidence>
<evidence type="ECO:0000256" key="7">
    <source>
        <dbReference type="PIRSR" id="PIRSR600821-52"/>
    </source>
</evidence>
<feature type="modified residue" description="N6-(pyridoxal phosphate)lysine" evidence="5 6">
    <location>
        <position position="35"/>
    </location>
</feature>
<dbReference type="OrthoDB" id="9813814at2"/>
<dbReference type="GO" id="GO:0005829">
    <property type="term" value="C:cytosol"/>
    <property type="evidence" value="ECO:0007669"/>
    <property type="project" value="TreeGrafter"/>
</dbReference>
<name>A0A4U0PXA1_9NEIS</name>
<feature type="active site" description="Proton acceptor; specific for L-alanine" evidence="5">
    <location>
        <position position="253"/>
    </location>
</feature>
<evidence type="ECO:0000313" key="9">
    <source>
        <dbReference type="EMBL" id="TJZ73216.1"/>
    </source>
</evidence>
<dbReference type="InterPro" id="IPR020622">
    <property type="entry name" value="Ala_racemase_pyridoxalP-BS"/>
</dbReference>
<dbReference type="CDD" id="cd06827">
    <property type="entry name" value="PLPDE_III_AR_proteobact"/>
    <property type="match status" value="1"/>
</dbReference>
<dbReference type="UniPathway" id="UPA00042">
    <property type="reaction ID" value="UER00497"/>
</dbReference>
<feature type="domain" description="Alanine racemase C-terminal" evidence="8">
    <location>
        <begin position="232"/>
        <end position="356"/>
    </location>
</feature>
<evidence type="ECO:0000256" key="3">
    <source>
        <dbReference type="ARBA" id="ARBA00022898"/>
    </source>
</evidence>
<feature type="binding site" evidence="5 7">
    <location>
        <position position="130"/>
    </location>
    <ligand>
        <name>substrate</name>
    </ligand>
</feature>
<proteinExistence type="inferred from homology"/>
<keyword evidence="3 5" id="KW-0663">Pyridoxal phosphate</keyword>
<sequence>MSRPIEALIHVGAIRSNYLNIKSLAPTSRAFAVVKANAYGHGLLRVAQALHDADGFAILEIEGAIALREAGVTQPILLLEGVFSHDELMLAARHDLWLAVHEPQVIAWLETTPLDRPVHVFLKLNSGMNRLGFPAGDAKQVAARLGACANVAGITLMTHFATADDPARGIAAQLACFDAATEGLDLRHSVANSAASIAYPQTRRDWLRPGIVLYGSSPFAARSAADLGLQAAMTLRSKIIGTQRVQAGDAVGYGATFVADGPMTIGIVACGYADGYPRHAPTGTPVLVDGVRTRLLGRVSMDMLAVDLTALAGAGIGCSVELWGAKLPIDEVAAAAGTIGYELMCAIAPRVPVLTV</sequence>
<dbReference type="Gene3D" id="3.20.20.10">
    <property type="entry name" value="Alanine racemase"/>
    <property type="match status" value="1"/>
</dbReference>
<evidence type="ECO:0000256" key="2">
    <source>
        <dbReference type="ARBA" id="ARBA00001933"/>
    </source>
</evidence>
<dbReference type="GO" id="GO:0008784">
    <property type="term" value="F:alanine racemase activity"/>
    <property type="evidence" value="ECO:0007669"/>
    <property type="project" value="UniProtKB-UniRule"/>
</dbReference>
<dbReference type="PRINTS" id="PR00992">
    <property type="entry name" value="ALARACEMASE"/>
</dbReference>
<dbReference type="HAMAP" id="MF_01201">
    <property type="entry name" value="Ala_racemase"/>
    <property type="match status" value="1"/>
</dbReference>
<dbReference type="GO" id="GO:0030632">
    <property type="term" value="P:D-alanine biosynthetic process"/>
    <property type="evidence" value="ECO:0007669"/>
    <property type="project" value="UniProtKB-UniRule"/>
</dbReference>
<comment type="pathway">
    <text evidence="5">Amino-acid biosynthesis; D-alanine biosynthesis; D-alanine from L-alanine: step 1/1.</text>
</comment>
<dbReference type="InterPro" id="IPR009006">
    <property type="entry name" value="Ala_racemase/Decarboxylase_C"/>
</dbReference>
<comment type="function">
    <text evidence="5">Catalyzes the interconversion of L-alanine and D-alanine. May also act on other amino acids.</text>
</comment>
<feature type="active site" description="Proton acceptor; specific for D-alanine" evidence="5">
    <location>
        <position position="35"/>
    </location>
</feature>
<dbReference type="Gene3D" id="2.40.37.10">
    <property type="entry name" value="Lyase, Ornithine Decarboxylase, Chain A, domain 1"/>
    <property type="match status" value="1"/>
</dbReference>
<dbReference type="AlphaFoldDB" id="A0A4U0PXA1"/>
<keyword evidence="10" id="KW-1185">Reference proteome</keyword>
<evidence type="ECO:0000256" key="5">
    <source>
        <dbReference type="HAMAP-Rule" id="MF_01201"/>
    </source>
</evidence>
<evidence type="ECO:0000256" key="6">
    <source>
        <dbReference type="PIRSR" id="PIRSR600821-50"/>
    </source>
</evidence>
<dbReference type="RefSeq" id="WP_136773574.1">
    <property type="nucleotide sequence ID" value="NZ_CP156074.1"/>
</dbReference>
<dbReference type="FunFam" id="3.20.20.10:FF:000002">
    <property type="entry name" value="Alanine racemase"/>
    <property type="match status" value="1"/>
</dbReference>
<comment type="catalytic activity">
    <reaction evidence="1 5">
        <text>L-alanine = D-alanine</text>
        <dbReference type="Rhea" id="RHEA:20249"/>
        <dbReference type="ChEBI" id="CHEBI:57416"/>
        <dbReference type="ChEBI" id="CHEBI:57972"/>
        <dbReference type="EC" id="5.1.1.1"/>
    </reaction>
</comment>
<dbReference type="SUPFAM" id="SSF50621">
    <property type="entry name" value="Alanine racemase C-terminal domain-like"/>
    <property type="match status" value="1"/>
</dbReference>
<dbReference type="Proteomes" id="UP000310016">
    <property type="component" value="Unassembled WGS sequence"/>
</dbReference>
<organism evidence="9 10">
    <name type="scientific">Chitiniphilus eburneus</name>
    <dbReference type="NCBI Taxonomy" id="2571148"/>
    <lineage>
        <taxon>Bacteria</taxon>
        <taxon>Pseudomonadati</taxon>
        <taxon>Pseudomonadota</taxon>
        <taxon>Betaproteobacteria</taxon>
        <taxon>Neisseriales</taxon>
        <taxon>Chitinibacteraceae</taxon>
        <taxon>Chitiniphilus</taxon>
    </lineage>
</organism>
<gene>
    <name evidence="9" type="primary">alr</name>
    <name evidence="9" type="ORF">FAZ21_11405</name>
</gene>
<dbReference type="InterPro" id="IPR001608">
    <property type="entry name" value="Ala_racemase_N"/>
</dbReference>
<evidence type="ECO:0000256" key="4">
    <source>
        <dbReference type="ARBA" id="ARBA00023235"/>
    </source>
</evidence>
<dbReference type="Pfam" id="PF00842">
    <property type="entry name" value="Ala_racemase_C"/>
    <property type="match status" value="1"/>
</dbReference>
<protein>
    <recommendedName>
        <fullName evidence="5">Alanine racemase</fullName>
        <ecNumber evidence="5">5.1.1.1</ecNumber>
    </recommendedName>
</protein>
<dbReference type="SMART" id="SM01005">
    <property type="entry name" value="Ala_racemase_C"/>
    <property type="match status" value="1"/>
</dbReference>
<comment type="similarity">
    <text evidence="5">Belongs to the alanine racemase family.</text>
</comment>
<accession>A0A4U0PXA1</accession>
<dbReference type="PANTHER" id="PTHR30511">
    <property type="entry name" value="ALANINE RACEMASE"/>
    <property type="match status" value="1"/>
</dbReference>
<dbReference type="PROSITE" id="PS00395">
    <property type="entry name" value="ALANINE_RACEMASE"/>
    <property type="match status" value="1"/>
</dbReference>
<keyword evidence="4 5" id="KW-0413">Isomerase</keyword>
<dbReference type="InterPro" id="IPR000821">
    <property type="entry name" value="Ala_racemase"/>
</dbReference>
<dbReference type="NCBIfam" id="TIGR00492">
    <property type="entry name" value="alr"/>
    <property type="match status" value="1"/>
</dbReference>
<dbReference type="InterPro" id="IPR011079">
    <property type="entry name" value="Ala_racemase_C"/>
</dbReference>
<dbReference type="PANTHER" id="PTHR30511:SF0">
    <property type="entry name" value="ALANINE RACEMASE, CATABOLIC-RELATED"/>
    <property type="match status" value="1"/>
</dbReference>
<evidence type="ECO:0000256" key="1">
    <source>
        <dbReference type="ARBA" id="ARBA00000316"/>
    </source>
</evidence>
<evidence type="ECO:0000259" key="8">
    <source>
        <dbReference type="SMART" id="SM01005"/>
    </source>
</evidence>
<dbReference type="GO" id="GO:0030170">
    <property type="term" value="F:pyridoxal phosphate binding"/>
    <property type="evidence" value="ECO:0007669"/>
    <property type="project" value="UniProtKB-UniRule"/>
</dbReference>
<dbReference type="EMBL" id="SUMF01000011">
    <property type="protein sequence ID" value="TJZ73216.1"/>
    <property type="molecule type" value="Genomic_DNA"/>
</dbReference>
<feature type="binding site" evidence="5 7">
    <location>
        <position position="301"/>
    </location>
    <ligand>
        <name>substrate</name>
    </ligand>
</feature>
<dbReference type="EC" id="5.1.1.1" evidence="5"/>
<dbReference type="InterPro" id="IPR029066">
    <property type="entry name" value="PLP-binding_barrel"/>
</dbReference>
<dbReference type="SUPFAM" id="SSF51419">
    <property type="entry name" value="PLP-binding barrel"/>
    <property type="match status" value="1"/>
</dbReference>
<reference evidence="9 10" key="1">
    <citation type="submission" date="2019-04" db="EMBL/GenBank/DDBJ databases">
        <title>Chitiniphilus eburnea sp. nov., a novel chitinolytic bacterium isolated from aquaculture sludge.</title>
        <authorList>
            <person name="Sheng M."/>
        </authorList>
    </citation>
    <scope>NUCLEOTIDE SEQUENCE [LARGE SCALE GENOMIC DNA]</scope>
    <source>
        <strain evidence="9 10">HX-2-15</strain>
    </source>
</reference>
<comment type="caution">
    <text evidence="9">The sequence shown here is derived from an EMBL/GenBank/DDBJ whole genome shotgun (WGS) entry which is preliminary data.</text>
</comment>